<keyword evidence="3 5" id="KW-1133">Transmembrane helix</keyword>
<name>A0A2V5L7E7_9MICC</name>
<comment type="subcellular location">
    <subcellularLocation>
        <location evidence="1">Membrane</location>
        <topology evidence="1">Multi-pass membrane protein</topology>
    </subcellularLocation>
</comment>
<keyword evidence="4 5" id="KW-0472">Membrane</keyword>
<dbReference type="InterPro" id="IPR019109">
    <property type="entry name" value="MamF_MmsF"/>
</dbReference>
<dbReference type="Proteomes" id="UP000247832">
    <property type="component" value="Unassembled WGS sequence"/>
</dbReference>
<dbReference type="EMBL" id="QJVD01000009">
    <property type="protein sequence ID" value="PYI67395.1"/>
    <property type="molecule type" value="Genomic_DNA"/>
</dbReference>
<protein>
    <submittedName>
        <fullName evidence="6">DUF4870 domain-containing protein</fullName>
    </submittedName>
</protein>
<keyword evidence="7" id="KW-1185">Reference proteome</keyword>
<evidence type="ECO:0000313" key="7">
    <source>
        <dbReference type="Proteomes" id="UP000247832"/>
    </source>
</evidence>
<comment type="caution">
    <text evidence="6">The sequence shown here is derived from an EMBL/GenBank/DDBJ whole genome shotgun (WGS) entry which is preliminary data.</text>
</comment>
<dbReference type="OrthoDB" id="9808930at2"/>
<evidence type="ECO:0000256" key="2">
    <source>
        <dbReference type="ARBA" id="ARBA00022692"/>
    </source>
</evidence>
<keyword evidence="2 5" id="KW-0812">Transmembrane</keyword>
<dbReference type="Pfam" id="PF09685">
    <property type="entry name" value="MamF_MmsF"/>
    <property type="match status" value="1"/>
</dbReference>
<evidence type="ECO:0000256" key="5">
    <source>
        <dbReference type="SAM" id="Phobius"/>
    </source>
</evidence>
<dbReference type="AlphaFoldDB" id="A0A2V5L7E7"/>
<feature type="transmembrane region" description="Helical" evidence="5">
    <location>
        <begin position="81"/>
        <end position="102"/>
    </location>
</feature>
<evidence type="ECO:0000256" key="4">
    <source>
        <dbReference type="ARBA" id="ARBA00023136"/>
    </source>
</evidence>
<feature type="transmembrane region" description="Helical" evidence="5">
    <location>
        <begin position="42"/>
        <end position="61"/>
    </location>
</feature>
<evidence type="ECO:0000313" key="6">
    <source>
        <dbReference type="EMBL" id="PYI67395.1"/>
    </source>
</evidence>
<gene>
    <name evidence="6" type="ORF">CVV68_09815</name>
</gene>
<sequence>MPTVQCRAVIILLRGTLQVSNPVNNFTNPAKPPLSPAEDKQWAFLAHCGGILGCIPSALIYKFMAARGPFTAQESREALNFTLPPTIAAVALNIIALILNLIDPGAGTPLSMLALLLWVGLTVWSVIAAIQVNKGNPYRYAWNLRRIK</sequence>
<evidence type="ECO:0000256" key="1">
    <source>
        <dbReference type="ARBA" id="ARBA00004141"/>
    </source>
</evidence>
<reference evidence="6 7" key="1">
    <citation type="submission" date="2018-05" db="EMBL/GenBank/DDBJ databases">
        <title>Genetic diversity of glacier-inhabiting Cryobacterium bacteria in China and description of Cryobacterium mengkeensis sp. nov. and Arthrobacter glacialis sp. nov.</title>
        <authorList>
            <person name="Liu Q."/>
            <person name="Xin Y.-H."/>
        </authorList>
    </citation>
    <scope>NUCLEOTIDE SEQUENCE [LARGE SCALE GENOMIC DNA]</scope>
    <source>
        <strain evidence="6 7">LI2</strain>
    </source>
</reference>
<evidence type="ECO:0000256" key="3">
    <source>
        <dbReference type="ARBA" id="ARBA00022989"/>
    </source>
</evidence>
<feature type="transmembrane region" description="Helical" evidence="5">
    <location>
        <begin position="108"/>
        <end position="130"/>
    </location>
</feature>
<proteinExistence type="predicted"/>
<accession>A0A2V5L7E7</accession>
<organism evidence="6 7">
    <name type="scientific">Arthrobacter livingstonensis</name>
    <dbReference type="NCBI Taxonomy" id="670078"/>
    <lineage>
        <taxon>Bacteria</taxon>
        <taxon>Bacillati</taxon>
        <taxon>Actinomycetota</taxon>
        <taxon>Actinomycetes</taxon>
        <taxon>Micrococcales</taxon>
        <taxon>Micrococcaceae</taxon>
        <taxon>Arthrobacter</taxon>
    </lineage>
</organism>